<comment type="caution">
    <text evidence="1">The sequence shown here is derived from an EMBL/GenBank/DDBJ whole genome shotgun (WGS) entry which is preliminary data.</text>
</comment>
<gene>
    <name evidence="1" type="ORF">EZS27_032818</name>
</gene>
<name>A0A5J4Q7V0_9ZZZZ</name>
<dbReference type="AlphaFoldDB" id="A0A5J4Q7V0"/>
<reference evidence="1" key="1">
    <citation type="submission" date="2019-03" db="EMBL/GenBank/DDBJ databases">
        <title>Single cell metagenomics reveals metabolic interactions within the superorganism composed of flagellate Streblomastix strix and complex community of Bacteroidetes bacteria on its surface.</title>
        <authorList>
            <person name="Treitli S.C."/>
            <person name="Kolisko M."/>
            <person name="Husnik F."/>
            <person name="Keeling P."/>
            <person name="Hampl V."/>
        </authorList>
    </citation>
    <scope>NUCLEOTIDE SEQUENCE</scope>
    <source>
        <strain evidence="1">STM</strain>
    </source>
</reference>
<sequence>MQTPISYFTALTEPRVDRSNEHLMEDIIFITIALKLFDSSFGVITTFYRF</sequence>
<proteinExistence type="predicted"/>
<protein>
    <submittedName>
        <fullName evidence="1">Uncharacterized protein</fullName>
    </submittedName>
</protein>
<accession>A0A5J4Q7V0</accession>
<organism evidence="1">
    <name type="scientific">termite gut metagenome</name>
    <dbReference type="NCBI Taxonomy" id="433724"/>
    <lineage>
        <taxon>unclassified sequences</taxon>
        <taxon>metagenomes</taxon>
        <taxon>organismal metagenomes</taxon>
    </lineage>
</organism>
<dbReference type="EMBL" id="SNRY01004692">
    <property type="protein sequence ID" value="KAA6316954.1"/>
    <property type="molecule type" value="Genomic_DNA"/>
</dbReference>
<evidence type="ECO:0000313" key="1">
    <source>
        <dbReference type="EMBL" id="KAA6316954.1"/>
    </source>
</evidence>